<dbReference type="PROSITE" id="PS00198">
    <property type="entry name" value="4FE4S_FER_1"/>
    <property type="match status" value="1"/>
</dbReference>
<evidence type="ECO:0000256" key="1">
    <source>
        <dbReference type="ARBA" id="ARBA00022485"/>
    </source>
</evidence>
<evidence type="ECO:0000256" key="5">
    <source>
        <dbReference type="ARBA" id="ARBA00023014"/>
    </source>
</evidence>
<gene>
    <name evidence="8" type="ORF">C8D98_2354</name>
</gene>
<dbReference type="InterPro" id="IPR004017">
    <property type="entry name" value="Cys_rich_dom"/>
</dbReference>
<evidence type="ECO:0000259" key="7">
    <source>
        <dbReference type="PROSITE" id="PS51379"/>
    </source>
</evidence>
<keyword evidence="1" id="KW-0004">4Fe-4S</keyword>
<feature type="transmembrane region" description="Helical" evidence="6">
    <location>
        <begin position="197"/>
        <end position="216"/>
    </location>
</feature>
<dbReference type="Pfam" id="PF02754">
    <property type="entry name" value="CCG"/>
    <property type="match status" value="2"/>
</dbReference>
<dbReference type="SUPFAM" id="SSF46548">
    <property type="entry name" value="alpha-helical ferredoxin"/>
    <property type="match status" value="1"/>
</dbReference>
<reference evidence="8 9" key="1">
    <citation type="submission" date="2019-03" db="EMBL/GenBank/DDBJ databases">
        <title>Genomic Encyclopedia of Type Strains, Phase IV (KMG-IV): sequencing the most valuable type-strain genomes for metagenomic binning, comparative biology and taxonomic classification.</title>
        <authorList>
            <person name="Goeker M."/>
        </authorList>
    </citation>
    <scope>NUCLEOTIDE SEQUENCE [LARGE SCALE GENOMIC DNA]</scope>
    <source>
        <strain evidence="8 9">DSM 24984</strain>
    </source>
</reference>
<accession>A0A4R1K626</accession>
<dbReference type="InterPro" id="IPR009051">
    <property type="entry name" value="Helical_ferredxn"/>
</dbReference>
<feature type="transmembrane region" description="Helical" evidence="6">
    <location>
        <begin position="167"/>
        <end position="185"/>
    </location>
</feature>
<proteinExistence type="predicted"/>
<dbReference type="Gene3D" id="1.20.950.20">
    <property type="entry name" value="Transmembrane di-heme cytochromes, Chain C"/>
    <property type="match status" value="1"/>
</dbReference>
<keyword evidence="6" id="KW-0812">Transmembrane</keyword>
<dbReference type="EMBL" id="SMGG01000006">
    <property type="protein sequence ID" value="TCK59420.1"/>
    <property type="molecule type" value="Genomic_DNA"/>
</dbReference>
<feature type="transmembrane region" description="Helical" evidence="6">
    <location>
        <begin position="141"/>
        <end position="161"/>
    </location>
</feature>
<keyword evidence="6" id="KW-1133">Transmembrane helix</keyword>
<dbReference type="PROSITE" id="PS51379">
    <property type="entry name" value="4FE4S_FER_2"/>
    <property type="match status" value="2"/>
</dbReference>
<organism evidence="8 9">
    <name type="scientific">Seleniivibrio woodruffii</name>
    <dbReference type="NCBI Taxonomy" id="1078050"/>
    <lineage>
        <taxon>Bacteria</taxon>
        <taxon>Pseudomonadati</taxon>
        <taxon>Deferribacterota</taxon>
        <taxon>Deferribacteres</taxon>
        <taxon>Deferribacterales</taxon>
        <taxon>Geovibrionaceae</taxon>
        <taxon>Seleniivibrio</taxon>
    </lineage>
</organism>
<sequence length="642" mass="72299">MVNIPFTILFAVSMLAFAFSVYKKVALIRQGRPTERTDRGGLRTAAMLINAVFQKSVIRGSFGFNHALLFWSFLVLLVANGEFIVNGVFPRVSLDRLPEAFHHWLLLAFDIVSVLVLIAVVAAILRKLFHPLYKESRTAEAFIILGVIGALMLAYMGIVAFQVMIGWVPWQYAPFSALFSVVYAGRTTPVEVHQLAVFFWWAHAVLLLGFINFLPYSKHMHILTAIPNVYFKLLDKPAVPQRENFEEVTNLGAESFKDLTWKDLLDSLTCTECGRCQVNCPATLTGKPLNPRTLIHKIKENMNENEAALVGEGEHQISKDAVWSCVTCGACMEVCPVFIEHAPKIVKMRRNMVQMNSDFPEELLNLFENMEQRSNPWGIAPSERTKVFTSIKAQDFNPEETEYLFFVGCAGAFDSRSKQISLAVAMLMDEAKVTWGTLGKDELCCGDSVRRLGNEYLFEQMALKNVEMFKARGVKKIVTQCPHCFTTLKNDYKQYGLEIEVIHHTELLDTLVRDGKLKVNDNHKKTVITYHDSCYLGRHNGIYEQPRNIIKAITGKEPVEMERSKDTAFCCGAGGGRMWMEENLGTRINVNRAQQAIDTNAGTLCTACPYCMTMMSDGMKDLNTKSIYVKDIAEVLAESVLL</sequence>
<dbReference type="InterPro" id="IPR051460">
    <property type="entry name" value="HdrC_iron-sulfur_subunit"/>
</dbReference>
<dbReference type="RefSeq" id="WP_132874331.1">
    <property type="nucleotide sequence ID" value="NZ_SMGG01000006.1"/>
</dbReference>
<dbReference type="Gene3D" id="1.10.1060.10">
    <property type="entry name" value="Alpha-helical ferredoxin"/>
    <property type="match status" value="1"/>
</dbReference>
<comment type="caution">
    <text evidence="8">The sequence shown here is derived from an EMBL/GenBank/DDBJ whole genome shotgun (WGS) entry which is preliminary data.</text>
</comment>
<evidence type="ECO:0000256" key="6">
    <source>
        <dbReference type="SAM" id="Phobius"/>
    </source>
</evidence>
<evidence type="ECO:0000256" key="4">
    <source>
        <dbReference type="ARBA" id="ARBA00023004"/>
    </source>
</evidence>
<keyword evidence="3" id="KW-0560">Oxidoreductase</keyword>
<dbReference type="Pfam" id="PF13183">
    <property type="entry name" value="Fer4_8"/>
    <property type="match status" value="1"/>
</dbReference>
<dbReference type="InterPro" id="IPR036197">
    <property type="entry name" value="NarG-like_sf"/>
</dbReference>
<dbReference type="InterPro" id="IPR017900">
    <property type="entry name" value="4Fe4S_Fe_S_CS"/>
</dbReference>
<keyword evidence="5" id="KW-0411">Iron-sulfur</keyword>
<dbReference type="InterPro" id="IPR017896">
    <property type="entry name" value="4Fe4S_Fe-S-bd"/>
</dbReference>
<keyword evidence="2" id="KW-0479">Metal-binding</keyword>
<evidence type="ECO:0000313" key="9">
    <source>
        <dbReference type="Proteomes" id="UP000294614"/>
    </source>
</evidence>
<keyword evidence="9" id="KW-1185">Reference proteome</keyword>
<dbReference type="GO" id="GO:0046872">
    <property type="term" value="F:metal ion binding"/>
    <property type="evidence" value="ECO:0007669"/>
    <property type="project" value="UniProtKB-KW"/>
</dbReference>
<keyword evidence="4" id="KW-0408">Iron</keyword>
<dbReference type="GO" id="GO:0016491">
    <property type="term" value="F:oxidoreductase activity"/>
    <property type="evidence" value="ECO:0007669"/>
    <property type="project" value="UniProtKB-KW"/>
</dbReference>
<evidence type="ECO:0000256" key="2">
    <source>
        <dbReference type="ARBA" id="ARBA00022723"/>
    </source>
</evidence>
<dbReference type="PANTHER" id="PTHR43255:SF1">
    <property type="entry name" value="IRON-SULFUR-BINDING OXIDOREDUCTASE FADF-RELATED"/>
    <property type="match status" value="1"/>
</dbReference>
<dbReference type="Proteomes" id="UP000294614">
    <property type="component" value="Unassembled WGS sequence"/>
</dbReference>
<dbReference type="SUPFAM" id="SSF103501">
    <property type="entry name" value="Respiratory nitrate reductase 1 gamma chain"/>
    <property type="match status" value="1"/>
</dbReference>
<feature type="transmembrane region" description="Helical" evidence="6">
    <location>
        <begin position="101"/>
        <end position="129"/>
    </location>
</feature>
<keyword evidence="6" id="KW-0472">Membrane</keyword>
<dbReference type="GO" id="GO:0005886">
    <property type="term" value="C:plasma membrane"/>
    <property type="evidence" value="ECO:0007669"/>
    <property type="project" value="TreeGrafter"/>
</dbReference>
<dbReference type="PANTHER" id="PTHR43255">
    <property type="entry name" value="IRON-SULFUR-BINDING OXIDOREDUCTASE FADF-RELATED-RELATED"/>
    <property type="match status" value="1"/>
</dbReference>
<feature type="domain" description="4Fe-4S ferredoxin-type" evidence="7">
    <location>
        <begin position="261"/>
        <end position="290"/>
    </location>
</feature>
<name>A0A4R1K626_9BACT</name>
<evidence type="ECO:0000313" key="8">
    <source>
        <dbReference type="EMBL" id="TCK59420.1"/>
    </source>
</evidence>
<dbReference type="AlphaFoldDB" id="A0A4R1K626"/>
<protein>
    <submittedName>
        <fullName evidence="8">Fe-S oxidoreductase</fullName>
    </submittedName>
</protein>
<feature type="domain" description="4Fe-4S ferredoxin-type" evidence="7">
    <location>
        <begin position="315"/>
        <end position="344"/>
    </location>
</feature>
<feature type="transmembrane region" description="Helical" evidence="6">
    <location>
        <begin position="68"/>
        <end position="89"/>
    </location>
</feature>
<feature type="transmembrane region" description="Helical" evidence="6">
    <location>
        <begin position="6"/>
        <end position="22"/>
    </location>
</feature>
<evidence type="ECO:0000256" key="3">
    <source>
        <dbReference type="ARBA" id="ARBA00023002"/>
    </source>
</evidence>
<dbReference type="OrthoDB" id="9794954at2"/>
<dbReference type="GO" id="GO:0051539">
    <property type="term" value="F:4 iron, 4 sulfur cluster binding"/>
    <property type="evidence" value="ECO:0007669"/>
    <property type="project" value="UniProtKB-KW"/>
</dbReference>